<protein>
    <recommendedName>
        <fullName evidence="3">Transposase zinc-binding domain-containing protein</fullName>
    </recommendedName>
</protein>
<evidence type="ECO:0000313" key="2">
    <source>
        <dbReference type="Proteomes" id="UP000029737"/>
    </source>
</evidence>
<evidence type="ECO:0008006" key="3">
    <source>
        <dbReference type="Google" id="ProtNLM"/>
    </source>
</evidence>
<proteinExistence type="predicted"/>
<dbReference type="RefSeq" id="WP_043578795.1">
    <property type="nucleotide sequence ID" value="NZ_KN214181.1"/>
</dbReference>
<reference evidence="1 2" key="1">
    <citation type="journal article" date="2014" name="PLoS ONE">
        <title>Identification and Characterization of a New Erythromycin Biosynthetic Gene Cluster in Actinopolyspora erythraea YIM90600, a Novel Erythronolide-Producing Halophilic Actinomycete Isolated from Salt Field.</title>
        <authorList>
            <person name="Chen D."/>
            <person name="Feng J."/>
            <person name="Huang L."/>
            <person name="Zhang Q."/>
            <person name="Wu J."/>
            <person name="Zhu X."/>
            <person name="Duan Y."/>
            <person name="Xu Z."/>
        </authorList>
    </citation>
    <scope>NUCLEOTIDE SEQUENCE [LARGE SCALE GENOMIC DNA]</scope>
    <source>
        <strain evidence="1 2">YIM90600</strain>
    </source>
</reference>
<organism evidence="1 2">
    <name type="scientific">Actinopolyspora erythraea</name>
    <dbReference type="NCBI Taxonomy" id="414996"/>
    <lineage>
        <taxon>Bacteria</taxon>
        <taxon>Bacillati</taxon>
        <taxon>Actinomycetota</taxon>
        <taxon>Actinomycetes</taxon>
        <taxon>Actinopolysporales</taxon>
        <taxon>Actinopolysporaceae</taxon>
        <taxon>Actinopolyspora</taxon>
    </lineage>
</organism>
<gene>
    <name evidence="1" type="ORF">IL38_23785</name>
</gene>
<keyword evidence="2" id="KW-1185">Reference proteome</keyword>
<dbReference type="EMBL" id="JPMV01000046">
    <property type="protein sequence ID" value="KGI79334.1"/>
    <property type="molecule type" value="Genomic_DNA"/>
</dbReference>
<accession>A0ABR4WY63</accession>
<comment type="caution">
    <text evidence="1">The sequence shown here is derived from an EMBL/GenBank/DDBJ whole genome shotgun (WGS) entry which is preliminary data.</text>
</comment>
<sequence>MTPPPQQSCPNAAVLLQRRRRATIGGPIIYLADPWHDGLRHYARMRNKGLVELFHTGGRLTALTLCNGVGEIGTATGGTRDCPTCQAIRADEDAAARQIQRQRHHLATGVSSV</sequence>
<evidence type="ECO:0000313" key="1">
    <source>
        <dbReference type="EMBL" id="KGI79334.1"/>
    </source>
</evidence>
<name>A0ABR4WY63_9ACTN</name>
<dbReference type="Proteomes" id="UP000029737">
    <property type="component" value="Unassembled WGS sequence"/>
</dbReference>